<dbReference type="InterPro" id="IPR032710">
    <property type="entry name" value="NTF2-like_dom_sf"/>
</dbReference>
<dbReference type="PANTHER" id="PTHR41252">
    <property type="entry name" value="BLR2505 PROTEIN"/>
    <property type="match status" value="1"/>
</dbReference>
<evidence type="ECO:0000313" key="1">
    <source>
        <dbReference type="EMBL" id="VAV97817.1"/>
    </source>
</evidence>
<organism evidence="1">
    <name type="scientific">hydrothermal vent metagenome</name>
    <dbReference type="NCBI Taxonomy" id="652676"/>
    <lineage>
        <taxon>unclassified sequences</taxon>
        <taxon>metagenomes</taxon>
        <taxon>ecological metagenomes</taxon>
    </lineage>
</organism>
<reference evidence="1" key="1">
    <citation type="submission" date="2018-06" db="EMBL/GenBank/DDBJ databases">
        <authorList>
            <person name="Zhirakovskaya E."/>
        </authorList>
    </citation>
    <scope>NUCLEOTIDE SEQUENCE</scope>
</reference>
<dbReference type="Gene3D" id="3.10.450.50">
    <property type="match status" value="1"/>
</dbReference>
<accession>A0A3B0RZH5</accession>
<dbReference type="PANTHER" id="PTHR41252:SF1">
    <property type="entry name" value="BLR2505 PROTEIN"/>
    <property type="match status" value="1"/>
</dbReference>
<proteinExistence type="predicted"/>
<sequence>MSEAAKKVFEEYISLFNRAVGGEQVDPFSVFDENCKFTCTGSSDISAKYNSLQEVVEAVFSKVVERMNFKQGYGFYPVEYFGDGDRMVALMRGRGSSKLNRQYNNSYFFLFEVKDGKIIEAIEDMDASLTQCVIFDQNIVPKASV</sequence>
<dbReference type="AlphaFoldDB" id="A0A3B0RZH5"/>
<evidence type="ECO:0008006" key="2">
    <source>
        <dbReference type="Google" id="ProtNLM"/>
    </source>
</evidence>
<name>A0A3B0RZH5_9ZZZZ</name>
<gene>
    <name evidence="1" type="ORF">MNBD_ALPHA01-288</name>
</gene>
<dbReference type="SUPFAM" id="SSF54427">
    <property type="entry name" value="NTF2-like"/>
    <property type="match status" value="1"/>
</dbReference>
<protein>
    <recommendedName>
        <fullName evidence="2">SnoaL-like domain-containing protein</fullName>
    </recommendedName>
</protein>
<dbReference type="EMBL" id="UOEJ01000092">
    <property type="protein sequence ID" value="VAV97817.1"/>
    <property type="molecule type" value="Genomic_DNA"/>
</dbReference>